<sequence>MERHLATKGSRGNTRRSVRHAATIALAMLASALVPASGARAQQYYEPLPEGYYTDDRVRFAVDGLLGGMAGAEGGVGGGVSVHVGLQLNDIVATYAVHRLWLADLVASDRGTFAVSTNSVVIDLTLFEHVQFGAGPSLDVGIGGLCGQDARRCDGLGDLHLGLEARLAVVLGERTRARRRGLVISANVHPIFIDRNVTVVIMGLAVGYQMY</sequence>
<protein>
    <recommendedName>
        <fullName evidence="4">Outer membrane protein beta-barrel domain-containing protein</fullName>
    </recommendedName>
</protein>
<dbReference type="AlphaFoldDB" id="A0A0F6YLY5"/>
<evidence type="ECO:0000256" key="1">
    <source>
        <dbReference type="SAM" id="SignalP"/>
    </source>
</evidence>
<gene>
    <name evidence="2" type="ORF">DB32_007884</name>
</gene>
<evidence type="ECO:0008006" key="4">
    <source>
        <dbReference type="Google" id="ProtNLM"/>
    </source>
</evidence>
<evidence type="ECO:0000313" key="3">
    <source>
        <dbReference type="Proteomes" id="UP000034883"/>
    </source>
</evidence>
<name>A0A0F6YLY5_9BACT</name>
<dbReference type="EMBL" id="CP011125">
    <property type="protein sequence ID" value="AKF10735.1"/>
    <property type="molecule type" value="Genomic_DNA"/>
</dbReference>
<feature type="signal peptide" evidence="1">
    <location>
        <begin position="1"/>
        <end position="41"/>
    </location>
</feature>
<dbReference type="RefSeq" id="WP_053237679.1">
    <property type="nucleotide sequence ID" value="NZ_CP011125.1"/>
</dbReference>
<keyword evidence="1" id="KW-0732">Signal</keyword>
<proteinExistence type="predicted"/>
<dbReference type="Proteomes" id="UP000034883">
    <property type="component" value="Chromosome"/>
</dbReference>
<organism evidence="2 3">
    <name type="scientific">Sandaracinus amylolyticus</name>
    <dbReference type="NCBI Taxonomy" id="927083"/>
    <lineage>
        <taxon>Bacteria</taxon>
        <taxon>Pseudomonadati</taxon>
        <taxon>Myxococcota</taxon>
        <taxon>Polyangia</taxon>
        <taxon>Polyangiales</taxon>
        <taxon>Sandaracinaceae</taxon>
        <taxon>Sandaracinus</taxon>
    </lineage>
</organism>
<reference evidence="2 3" key="1">
    <citation type="submission" date="2015-03" db="EMBL/GenBank/DDBJ databases">
        <title>Genome assembly of Sandaracinus amylolyticus DSM 53668.</title>
        <authorList>
            <person name="Sharma G."/>
            <person name="Subramanian S."/>
        </authorList>
    </citation>
    <scope>NUCLEOTIDE SEQUENCE [LARGE SCALE GENOMIC DNA]</scope>
    <source>
        <strain evidence="2 3">DSM 53668</strain>
    </source>
</reference>
<keyword evidence="3" id="KW-1185">Reference proteome</keyword>
<dbReference type="OrthoDB" id="5512464at2"/>
<accession>A0A0F6YLY5</accession>
<dbReference type="KEGG" id="samy:DB32_007884"/>
<evidence type="ECO:0000313" key="2">
    <source>
        <dbReference type="EMBL" id="AKF10735.1"/>
    </source>
</evidence>
<feature type="chain" id="PRO_5002512538" description="Outer membrane protein beta-barrel domain-containing protein" evidence="1">
    <location>
        <begin position="42"/>
        <end position="211"/>
    </location>
</feature>